<feature type="domain" description="Type I restriction modification DNA specificity" evidence="4">
    <location>
        <begin position="202"/>
        <end position="361"/>
    </location>
</feature>
<keyword evidence="5" id="KW-0540">Nuclease</keyword>
<accession>A0ABT8DPE7</accession>
<evidence type="ECO:0000256" key="1">
    <source>
        <dbReference type="ARBA" id="ARBA00010923"/>
    </source>
</evidence>
<evidence type="ECO:0000256" key="2">
    <source>
        <dbReference type="ARBA" id="ARBA00022747"/>
    </source>
</evidence>
<evidence type="ECO:0000256" key="3">
    <source>
        <dbReference type="ARBA" id="ARBA00023125"/>
    </source>
</evidence>
<feature type="domain" description="Type I restriction modification DNA specificity" evidence="4">
    <location>
        <begin position="75"/>
        <end position="184"/>
    </location>
</feature>
<keyword evidence="2" id="KW-0680">Restriction system</keyword>
<name>A0ABT8DPE7_9FLAO</name>
<dbReference type="Proteomes" id="UP001244787">
    <property type="component" value="Unassembled WGS sequence"/>
</dbReference>
<dbReference type="RefSeq" id="WP_290255213.1">
    <property type="nucleotide sequence ID" value="NZ_JAUGQQ010000009.1"/>
</dbReference>
<dbReference type="InterPro" id="IPR044946">
    <property type="entry name" value="Restrct_endonuc_typeI_TRD_sf"/>
</dbReference>
<reference evidence="5 6" key="1">
    <citation type="submission" date="2023-06" db="EMBL/GenBank/DDBJ databases">
        <authorList>
            <person name="Ye Y.-Q."/>
            <person name="Du Z.-J."/>
        </authorList>
    </citation>
    <scope>NUCLEOTIDE SEQUENCE [LARGE SCALE GENOMIC DNA]</scope>
    <source>
        <strain evidence="5 6">SDUM287046</strain>
    </source>
</reference>
<evidence type="ECO:0000313" key="5">
    <source>
        <dbReference type="EMBL" id="MDN3725123.1"/>
    </source>
</evidence>
<organism evidence="5 6">
    <name type="scientific">Aequorivita aurantiaca</name>
    <dbReference type="NCBI Taxonomy" id="3053356"/>
    <lineage>
        <taxon>Bacteria</taxon>
        <taxon>Pseudomonadati</taxon>
        <taxon>Bacteroidota</taxon>
        <taxon>Flavobacteriia</taxon>
        <taxon>Flavobacteriales</taxon>
        <taxon>Flavobacteriaceae</taxon>
        <taxon>Aequorivita</taxon>
    </lineage>
</organism>
<evidence type="ECO:0000313" key="6">
    <source>
        <dbReference type="Proteomes" id="UP001244787"/>
    </source>
</evidence>
<dbReference type="Gene3D" id="3.90.220.20">
    <property type="entry name" value="DNA methylase specificity domains"/>
    <property type="match status" value="2"/>
</dbReference>
<dbReference type="EMBL" id="JAUGQQ010000009">
    <property type="protein sequence ID" value="MDN3725123.1"/>
    <property type="molecule type" value="Genomic_DNA"/>
</dbReference>
<dbReference type="PANTHER" id="PTHR30408">
    <property type="entry name" value="TYPE-1 RESTRICTION ENZYME ECOKI SPECIFICITY PROTEIN"/>
    <property type="match status" value="1"/>
</dbReference>
<keyword evidence="5" id="KW-0255">Endonuclease</keyword>
<sequence>MMTMKQNIVLKNLDKTNWKSFRFDQIANKISETVDPNTTDLEIYIGLEHIDAESIHINRQGTPADVSGGKLKCYPGDVIFGKRRAYQRKAAIVDFEGICSAHAFVLRANPKVIDPKLFPFFLHSDLFMHKAVDISVGGLSPTINWGQLKEQEFLLPPKDQQAQLAELLWTMDEVIARENEVLEKLIKEDLAYLKHYFYDDKNSERIKLKHIVSVKKGKKPPVLLEEGDGLPYCTAKYLRTGKIESIVPKESWNKSIKIDETDILILWDGSNAGEMLFGKEGFLASTMCKLIIKKEGFLKDFVFQFLRFKTNDIKRATVGSAIPHVDPGMIENIEIPKLTKIDQEVIINLFNSLNNSIKLVELKISSSKSLQKSLINQVF</sequence>
<evidence type="ECO:0000259" key="4">
    <source>
        <dbReference type="Pfam" id="PF01420"/>
    </source>
</evidence>
<keyword evidence="6" id="KW-1185">Reference proteome</keyword>
<dbReference type="InterPro" id="IPR052021">
    <property type="entry name" value="Type-I_RS_S_subunit"/>
</dbReference>
<keyword evidence="5" id="KW-0378">Hydrolase</keyword>
<keyword evidence="3" id="KW-0238">DNA-binding</keyword>
<protein>
    <submittedName>
        <fullName evidence="5">Restriction endonuclease subunit S</fullName>
    </submittedName>
</protein>
<gene>
    <name evidence="5" type="ORF">QRD02_12070</name>
</gene>
<dbReference type="GO" id="GO:0004519">
    <property type="term" value="F:endonuclease activity"/>
    <property type="evidence" value="ECO:0007669"/>
    <property type="project" value="UniProtKB-KW"/>
</dbReference>
<dbReference type="SUPFAM" id="SSF116734">
    <property type="entry name" value="DNA methylase specificity domain"/>
    <property type="match status" value="2"/>
</dbReference>
<comment type="similarity">
    <text evidence="1">Belongs to the type-I restriction system S methylase family.</text>
</comment>
<comment type="caution">
    <text evidence="5">The sequence shown here is derived from an EMBL/GenBank/DDBJ whole genome shotgun (WGS) entry which is preliminary data.</text>
</comment>
<dbReference type="PANTHER" id="PTHR30408:SF12">
    <property type="entry name" value="TYPE I RESTRICTION ENZYME MJAVIII SPECIFICITY SUBUNIT"/>
    <property type="match status" value="1"/>
</dbReference>
<proteinExistence type="inferred from homology"/>
<dbReference type="Pfam" id="PF01420">
    <property type="entry name" value="Methylase_S"/>
    <property type="match status" value="2"/>
</dbReference>
<dbReference type="InterPro" id="IPR000055">
    <property type="entry name" value="Restrct_endonuc_typeI_TRD"/>
</dbReference>